<dbReference type="PANTHER" id="PTHR34270">
    <property type="entry name" value="PROTEIN RALF-LIKE 15-RELATED"/>
    <property type="match status" value="1"/>
</dbReference>
<protein>
    <recommendedName>
        <fullName evidence="12">RALFL33</fullName>
    </recommendedName>
</protein>
<comment type="function">
    <text evidence="7">Cell signaling peptide that may regulate plant stress, growth, and development. Mediates a rapid alkalinization of extracellular space by mediating a transient increase in the cytoplasmic Ca(2+) concentration leading to a calcium-dependent signaling events through a cell surface receptor and a concomitant activation of some intracellular mitogen-activated protein kinases.</text>
</comment>
<evidence type="ECO:0000256" key="6">
    <source>
        <dbReference type="ARBA" id="ARBA00023157"/>
    </source>
</evidence>
<dbReference type="PANTHER" id="PTHR34270:SF5">
    <property type="entry name" value="PROTEIN RALF-LIKE 10-RELATED"/>
    <property type="match status" value="1"/>
</dbReference>
<reference evidence="11" key="1">
    <citation type="journal article" date="2010" name="Nat. Biotechnol.">
        <title>Draft genome sequence of the oilseed species Ricinus communis.</title>
        <authorList>
            <person name="Chan A.P."/>
            <person name="Crabtree J."/>
            <person name="Zhao Q."/>
            <person name="Lorenzi H."/>
            <person name="Orvis J."/>
            <person name="Puiu D."/>
            <person name="Melake-Berhan A."/>
            <person name="Jones K.M."/>
            <person name="Redman J."/>
            <person name="Chen G."/>
            <person name="Cahoon E.B."/>
            <person name="Gedil M."/>
            <person name="Stanke M."/>
            <person name="Haas B.J."/>
            <person name="Wortman J.R."/>
            <person name="Fraser-Liggett C.M."/>
            <person name="Ravel J."/>
            <person name="Rabinowicz P.D."/>
        </authorList>
    </citation>
    <scope>NUCLEOTIDE SEQUENCE [LARGE SCALE GENOMIC DNA]</scope>
    <source>
        <strain evidence="11">cv. Hale</strain>
    </source>
</reference>
<accession>B9TGL2</accession>
<comment type="similarity">
    <text evidence="2">Belongs to the plant rapid alkalinization factor (RALF) family.</text>
</comment>
<dbReference type="InterPro" id="IPR008801">
    <property type="entry name" value="RALF"/>
</dbReference>
<dbReference type="GO" id="GO:0005179">
    <property type="term" value="F:hormone activity"/>
    <property type="evidence" value="ECO:0007669"/>
    <property type="project" value="UniProtKB-KW"/>
</dbReference>
<evidence type="ECO:0000256" key="8">
    <source>
        <dbReference type="SAM" id="MobiDB-lite"/>
    </source>
</evidence>
<evidence type="ECO:0008006" key="12">
    <source>
        <dbReference type="Google" id="ProtNLM"/>
    </source>
</evidence>
<dbReference type="AlphaFoldDB" id="B9TGL2"/>
<keyword evidence="3" id="KW-0964">Secreted</keyword>
<dbReference type="GO" id="GO:0040008">
    <property type="term" value="P:regulation of growth"/>
    <property type="evidence" value="ECO:0007669"/>
    <property type="project" value="UniProtKB-ARBA"/>
</dbReference>
<dbReference type="InParanoid" id="B9TGL2"/>
<evidence type="ECO:0000256" key="9">
    <source>
        <dbReference type="SAM" id="SignalP"/>
    </source>
</evidence>
<evidence type="ECO:0000256" key="2">
    <source>
        <dbReference type="ARBA" id="ARBA00009178"/>
    </source>
</evidence>
<sequence>MKLGLMLLVLISMTVVVSHVEAKFIQPGVLDPCKAPGSPPPPGCQKNPKSPREESNSYSRGCFRRFRCRD</sequence>
<feature type="chain" id="PRO_5002890238" description="RALFL33" evidence="9">
    <location>
        <begin position="23"/>
        <end position="70"/>
    </location>
</feature>
<dbReference type="EMBL" id="EQ980717">
    <property type="protein sequence ID" value="EEF25002.1"/>
    <property type="molecule type" value="Genomic_DNA"/>
</dbReference>
<dbReference type="Pfam" id="PF05498">
    <property type="entry name" value="RALF"/>
    <property type="match status" value="1"/>
</dbReference>
<feature type="signal peptide" evidence="9">
    <location>
        <begin position="1"/>
        <end position="22"/>
    </location>
</feature>
<gene>
    <name evidence="10" type="ORF">RCOM_2018160</name>
</gene>
<organism evidence="10 11">
    <name type="scientific">Ricinus communis</name>
    <name type="common">Castor bean</name>
    <dbReference type="NCBI Taxonomy" id="3988"/>
    <lineage>
        <taxon>Eukaryota</taxon>
        <taxon>Viridiplantae</taxon>
        <taxon>Streptophyta</taxon>
        <taxon>Embryophyta</taxon>
        <taxon>Tracheophyta</taxon>
        <taxon>Spermatophyta</taxon>
        <taxon>Magnoliopsida</taxon>
        <taxon>eudicotyledons</taxon>
        <taxon>Gunneridae</taxon>
        <taxon>Pentapetalae</taxon>
        <taxon>rosids</taxon>
        <taxon>fabids</taxon>
        <taxon>Malpighiales</taxon>
        <taxon>Euphorbiaceae</taxon>
        <taxon>Acalyphoideae</taxon>
        <taxon>Acalypheae</taxon>
        <taxon>Ricinus</taxon>
    </lineage>
</organism>
<evidence type="ECO:0000256" key="7">
    <source>
        <dbReference type="ARBA" id="ARBA00037228"/>
    </source>
</evidence>
<proteinExistence type="inferred from homology"/>
<dbReference type="eggNOG" id="ENOG502SYDP">
    <property type="taxonomic scope" value="Eukaryota"/>
</dbReference>
<keyword evidence="5 9" id="KW-0732">Signal</keyword>
<evidence type="ECO:0000256" key="5">
    <source>
        <dbReference type="ARBA" id="ARBA00022729"/>
    </source>
</evidence>
<evidence type="ECO:0000256" key="3">
    <source>
        <dbReference type="ARBA" id="ARBA00022525"/>
    </source>
</evidence>
<evidence type="ECO:0000313" key="10">
    <source>
        <dbReference type="EMBL" id="EEF25002.1"/>
    </source>
</evidence>
<dbReference type="GO" id="GO:0005576">
    <property type="term" value="C:extracellular region"/>
    <property type="evidence" value="ECO:0007669"/>
    <property type="project" value="UniProtKB-SubCell"/>
</dbReference>
<evidence type="ECO:0000256" key="1">
    <source>
        <dbReference type="ARBA" id="ARBA00004613"/>
    </source>
</evidence>
<evidence type="ECO:0000313" key="11">
    <source>
        <dbReference type="Proteomes" id="UP000008311"/>
    </source>
</evidence>
<name>B9TGL2_RICCO</name>
<keyword evidence="4" id="KW-0372">Hormone</keyword>
<keyword evidence="6" id="KW-1015">Disulfide bond</keyword>
<dbReference type="Proteomes" id="UP000008311">
    <property type="component" value="Unassembled WGS sequence"/>
</dbReference>
<keyword evidence="11" id="KW-1185">Reference proteome</keyword>
<feature type="region of interest" description="Disordered" evidence="8">
    <location>
        <begin position="35"/>
        <end position="58"/>
    </location>
</feature>
<evidence type="ECO:0000256" key="4">
    <source>
        <dbReference type="ARBA" id="ARBA00022702"/>
    </source>
</evidence>
<comment type="subcellular location">
    <subcellularLocation>
        <location evidence="1">Secreted</location>
    </subcellularLocation>
</comment>